<reference evidence="2" key="1">
    <citation type="submission" date="2020-03" db="EMBL/GenBank/DDBJ databases">
        <title>The deep terrestrial virosphere.</title>
        <authorList>
            <person name="Holmfeldt K."/>
            <person name="Nilsson E."/>
            <person name="Simone D."/>
            <person name="Lopez-Fernandez M."/>
            <person name="Wu X."/>
            <person name="de Brujin I."/>
            <person name="Lundin D."/>
            <person name="Andersson A."/>
            <person name="Bertilsson S."/>
            <person name="Dopson M."/>
        </authorList>
    </citation>
    <scope>NUCLEOTIDE SEQUENCE</scope>
    <source>
        <strain evidence="2">TM448B02240</strain>
    </source>
</reference>
<dbReference type="EMBL" id="MT144893">
    <property type="protein sequence ID" value="QJI01024.1"/>
    <property type="molecule type" value="Genomic_DNA"/>
</dbReference>
<accession>A0A6M3XW40</accession>
<evidence type="ECO:0000256" key="1">
    <source>
        <dbReference type="SAM" id="Coils"/>
    </source>
</evidence>
<dbReference type="AlphaFoldDB" id="A0A6M3XW40"/>
<name>A0A6M3XW40_9ZZZZ</name>
<gene>
    <name evidence="2" type="ORF">TM448B02240_0002</name>
</gene>
<sequence length="303" mass="35010">MSTNEPAPRDLTQDESVPRTCETCDRGPCAVRETIKAGDGMFYDRDNDAWIHLDASEFHCNHHTAEPAPRDLTQDESVPKPPEGYDSWLLWCGANIDLSSMVNLEHQYNAPVPVLDYARAELSTLRAERDNLIVEQERLRHNIADIAAERDELRRRQSFLDAAPDTSDPDDERAWAAFYVRACAERDALKNEVERLKGEHENEIRFWELDRDKYREQCNRVSSIHKDEFWIWQDDDEDHPESLGCPVLMRPETVRRFVAAESELTRLRKIAAWAALARERAEHYISAYNALDKEATDATDTPK</sequence>
<evidence type="ECO:0000313" key="2">
    <source>
        <dbReference type="EMBL" id="QJI01024.1"/>
    </source>
</evidence>
<organism evidence="2">
    <name type="scientific">viral metagenome</name>
    <dbReference type="NCBI Taxonomy" id="1070528"/>
    <lineage>
        <taxon>unclassified sequences</taxon>
        <taxon>metagenomes</taxon>
        <taxon>organismal metagenomes</taxon>
    </lineage>
</organism>
<proteinExistence type="predicted"/>
<feature type="coiled-coil region" evidence="1">
    <location>
        <begin position="115"/>
        <end position="217"/>
    </location>
</feature>
<keyword evidence="1" id="KW-0175">Coiled coil</keyword>
<protein>
    <submittedName>
        <fullName evidence="2">Uncharacterized protein</fullName>
    </submittedName>
</protein>